<comment type="pathway">
    <text evidence="2">Secondary metabolite biosynthesis.</text>
</comment>
<dbReference type="Proteomes" id="UP001049176">
    <property type="component" value="Chromosome 1"/>
</dbReference>
<feature type="binding site" description="axial binding residue" evidence="9">
    <location>
        <position position="435"/>
    </location>
    <ligand>
        <name>heme</name>
        <dbReference type="ChEBI" id="CHEBI:30413"/>
    </ligand>
    <ligandPart>
        <name>Fe</name>
        <dbReference type="ChEBI" id="CHEBI:18248"/>
    </ligandPart>
</feature>
<evidence type="ECO:0000256" key="4">
    <source>
        <dbReference type="ARBA" id="ARBA00022617"/>
    </source>
</evidence>
<evidence type="ECO:0000256" key="1">
    <source>
        <dbReference type="ARBA" id="ARBA00001971"/>
    </source>
</evidence>
<gene>
    <name evidence="11" type="ORF">E1B28_001717</name>
</gene>
<dbReference type="GO" id="GO:0020037">
    <property type="term" value="F:heme binding"/>
    <property type="evidence" value="ECO:0007669"/>
    <property type="project" value="InterPro"/>
</dbReference>
<keyword evidence="7 9" id="KW-0408">Iron</keyword>
<accession>A0A9P7V3X7</accession>
<evidence type="ECO:0000256" key="5">
    <source>
        <dbReference type="ARBA" id="ARBA00022723"/>
    </source>
</evidence>
<dbReference type="Pfam" id="PF00067">
    <property type="entry name" value="p450"/>
    <property type="match status" value="1"/>
</dbReference>
<dbReference type="PANTHER" id="PTHR46300">
    <property type="entry name" value="P450, PUTATIVE (EUROFUNG)-RELATED-RELATED"/>
    <property type="match status" value="1"/>
</dbReference>
<evidence type="ECO:0000256" key="2">
    <source>
        <dbReference type="ARBA" id="ARBA00005179"/>
    </source>
</evidence>
<keyword evidence="4 9" id="KW-0349">Heme</keyword>
<evidence type="ECO:0008006" key="13">
    <source>
        <dbReference type="Google" id="ProtNLM"/>
    </source>
</evidence>
<dbReference type="PRINTS" id="PR00385">
    <property type="entry name" value="P450"/>
</dbReference>
<evidence type="ECO:0000256" key="9">
    <source>
        <dbReference type="PIRSR" id="PIRSR602401-1"/>
    </source>
</evidence>
<dbReference type="PROSITE" id="PS00086">
    <property type="entry name" value="CYTOCHROME_P450"/>
    <property type="match status" value="1"/>
</dbReference>
<proteinExistence type="inferred from homology"/>
<dbReference type="InterPro" id="IPR017972">
    <property type="entry name" value="Cyt_P450_CS"/>
</dbReference>
<evidence type="ECO:0000256" key="7">
    <source>
        <dbReference type="ARBA" id="ARBA00023004"/>
    </source>
</evidence>
<dbReference type="GO" id="GO:0004497">
    <property type="term" value="F:monooxygenase activity"/>
    <property type="evidence" value="ECO:0007669"/>
    <property type="project" value="UniProtKB-KW"/>
</dbReference>
<keyword evidence="12" id="KW-1185">Reference proteome</keyword>
<keyword evidence="6 10" id="KW-0560">Oxidoreductase</keyword>
<keyword evidence="5 9" id="KW-0479">Metal-binding</keyword>
<reference evidence="11" key="1">
    <citation type="journal article" date="2021" name="Genome Biol. Evol.">
        <title>The assembled and annotated genome of the fairy-ring fungus Marasmius oreades.</title>
        <authorList>
            <person name="Hiltunen M."/>
            <person name="Ament-Velasquez S.L."/>
            <person name="Johannesson H."/>
        </authorList>
    </citation>
    <scope>NUCLEOTIDE SEQUENCE</scope>
    <source>
        <strain evidence="11">03SP1</strain>
    </source>
</reference>
<keyword evidence="8 10" id="KW-0503">Monooxygenase</keyword>
<dbReference type="InterPro" id="IPR001128">
    <property type="entry name" value="Cyt_P450"/>
</dbReference>
<evidence type="ECO:0000256" key="10">
    <source>
        <dbReference type="RuleBase" id="RU000461"/>
    </source>
</evidence>
<dbReference type="SUPFAM" id="SSF48264">
    <property type="entry name" value="Cytochrome P450"/>
    <property type="match status" value="1"/>
</dbReference>
<name>A0A9P7V3X7_9AGAR</name>
<protein>
    <recommendedName>
        <fullName evidence="13">Cytochrome P450</fullName>
    </recommendedName>
</protein>
<evidence type="ECO:0000256" key="8">
    <source>
        <dbReference type="ARBA" id="ARBA00023033"/>
    </source>
</evidence>
<dbReference type="GeneID" id="66070793"/>
<dbReference type="Gene3D" id="1.10.630.10">
    <property type="entry name" value="Cytochrome P450"/>
    <property type="match status" value="1"/>
</dbReference>
<comment type="similarity">
    <text evidence="3 10">Belongs to the cytochrome P450 family.</text>
</comment>
<dbReference type="InterPro" id="IPR002401">
    <property type="entry name" value="Cyt_P450_E_grp-I"/>
</dbReference>
<dbReference type="CDD" id="cd11065">
    <property type="entry name" value="CYP64-like"/>
    <property type="match status" value="1"/>
</dbReference>
<evidence type="ECO:0000313" key="12">
    <source>
        <dbReference type="Proteomes" id="UP001049176"/>
    </source>
</evidence>
<sequence>MLNTAFLALQVFTLVAFFYFRHRKATASLPPGPTPLPFIGNLHQLPPVEPYKTYASWTERYGPIIYMHLFGREFIVLNQLEDVLNLFEKRSSLYSTKPRLVMAGELVGRERTSMLFLKYGPMMQKTRQIVHSWMNPKASKNAYALQELGSLRTILRILETPDRYAQHIRITVGSVILKLTYGIDTEPENDPWIQLSESLSHITAEASKPGRWLVDSFPSMVYIPSWFPGASWKKWGSDSRTVSMNLVRLPYQRVKDKLAEGSQDVSWTASQLAAFGENPTPSEEDALICAAGSLYAGGIDTTTIVIRTFILMMVRYPEIQRRAQEDIDRVVGTHRLPNMGDMDSLPYISYIIKETLRINPLAPVIPHSLDKDDVYKGYRIPKGTWIMANAWAIHHDPTVHKDPDVFNPSRFETTNGNIPERDPSILAFGFGRRICPGMHLSQASMFLYIAHLLFVYEMSPVPDKDGNCIPPPAAYYATHLRYPEHFPCKFTPRSQERVKLVEDAVANGTHALGP</sequence>
<dbReference type="GO" id="GO:0016705">
    <property type="term" value="F:oxidoreductase activity, acting on paired donors, with incorporation or reduction of molecular oxygen"/>
    <property type="evidence" value="ECO:0007669"/>
    <property type="project" value="InterPro"/>
</dbReference>
<organism evidence="11 12">
    <name type="scientific">Marasmius oreades</name>
    <name type="common">fairy-ring Marasmius</name>
    <dbReference type="NCBI Taxonomy" id="181124"/>
    <lineage>
        <taxon>Eukaryota</taxon>
        <taxon>Fungi</taxon>
        <taxon>Dikarya</taxon>
        <taxon>Basidiomycota</taxon>
        <taxon>Agaricomycotina</taxon>
        <taxon>Agaricomycetes</taxon>
        <taxon>Agaricomycetidae</taxon>
        <taxon>Agaricales</taxon>
        <taxon>Marasmiineae</taxon>
        <taxon>Marasmiaceae</taxon>
        <taxon>Marasmius</taxon>
    </lineage>
</organism>
<dbReference type="InterPro" id="IPR050364">
    <property type="entry name" value="Cytochrome_P450_fung"/>
</dbReference>
<dbReference type="RefSeq" id="XP_043016391.1">
    <property type="nucleotide sequence ID" value="XM_043147677.1"/>
</dbReference>
<dbReference type="InterPro" id="IPR036396">
    <property type="entry name" value="Cyt_P450_sf"/>
</dbReference>
<evidence type="ECO:0000313" key="11">
    <source>
        <dbReference type="EMBL" id="KAG7099921.1"/>
    </source>
</evidence>
<dbReference type="OrthoDB" id="2789670at2759"/>
<dbReference type="EMBL" id="CM032181">
    <property type="protein sequence ID" value="KAG7099921.1"/>
    <property type="molecule type" value="Genomic_DNA"/>
</dbReference>
<evidence type="ECO:0000256" key="3">
    <source>
        <dbReference type="ARBA" id="ARBA00010617"/>
    </source>
</evidence>
<evidence type="ECO:0000256" key="6">
    <source>
        <dbReference type="ARBA" id="ARBA00023002"/>
    </source>
</evidence>
<dbReference type="GO" id="GO:0005506">
    <property type="term" value="F:iron ion binding"/>
    <property type="evidence" value="ECO:0007669"/>
    <property type="project" value="InterPro"/>
</dbReference>
<dbReference type="PANTHER" id="PTHR46300:SF7">
    <property type="entry name" value="P450, PUTATIVE (EUROFUNG)-RELATED"/>
    <property type="match status" value="1"/>
</dbReference>
<comment type="caution">
    <text evidence="11">The sequence shown here is derived from an EMBL/GenBank/DDBJ whole genome shotgun (WGS) entry which is preliminary data.</text>
</comment>
<dbReference type="AlphaFoldDB" id="A0A9P7V3X7"/>
<dbReference type="PRINTS" id="PR00463">
    <property type="entry name" value="EP450I"/>
</dbReference>
<comment type="cofactor">
    <cofactor evidence="1 9">
        <name>heme</name>
        <dbReference type="ChEBI" id="CHEBI:30413"/>
    </cofactor>
</comment>